<evidence type="ECO:0000313" key="2">
    <source>
        <dbReference type="EMBL" id="EKC58727.1"/>
    </source>
</evidence>
<dbReference type="EMBL" id="AJWZ01006803">
    <property type="protein sequence ID" value="EKC58727.1"/>
    <property type="molecule type" value="Genomic_DNA"/>
</dbReference>
<organism evidence="2">
    <name type="scientific">human gut metagenome</name>
    <dbReference type="NCBI Taxonomy" id="408170"/>
    <lineage>
        <taxon>unclassified sequences</taxon>
        <taxon>metagenomes</taxon>
        <taxon>organismal metagenomes</taxon>
    </lineage>
</organism>
<accession>K1SDB1</accession>
<feature type="transmembrane region" description="Helical" evidence="1">
    <location>
        <begin position="20"/>
        <end position="40"/>
    </location>
</feature>
<keyword evidence="1" id="KW-0472">Membrane</keyword>
<proteinExistence type="predicted"/>
<reference evidence="2" key="1">
    <citation type="journal article" date="2013" name="Environ. Microbiol.">
        <title>Microbiota from the distal guts of lean and obese adolescents exhibit partial functional redundancy besides clear differences in community structure.</title>
        <authorList>
            <person name="Ferrer M."/>
            <person name="Ruiz A."/>
            <person name="Lanza F."/>
            <person name="Haange S.B."/>
            <person name="Oberbach A."/>
            <person name="Till H."/>
            <person name="Bargiela R."/>
            <person name="Campoy C."/>
            <person name="Segura M.T."/>
            <person name="Richter M."/>
            <person name="von Bergen M."/>
            <person name="Seifert J."/>
            <person name="Suarez A."/>
        </authorList>
    </citation>
    <scope>NUCLEOTIDE SEQUENCE</scope>
</reference>
<comment type="caution">
    <text evidence="2">The sequence shown here is derived from an EMBL/GenBank/DDBJ whole genome shotgun (WGS) entry which is preliminary data.</text>
</comment>
<gene>
    <name evidence="2" type="ORF">OBE_09859</name>
</gene>
<name>K1SDB1_9ZZZZ</name>
<keyword evidence="1" id="KW-1133">Transmembrane helix</keyword>
<keyword evidence="1" id="KW-0812">Transmembrane</keyword>
<evidence type="ECO:0000256" key="1">
    <source>
        <dbReference type="SAM" id="Phobius"/>
    </source>
</evidence>
<dbReference type="AlphaFoldDB" id="K1SDB1"/>
<sequence length="44" mass="4670">TASPGLNGGFVSFFGPDPINLLGVIILTSLGTGDFLRWYISSIR</sequence>
<protein>
    <submittedName>
        <fullName evidence="2">Uncharacterized protein</fullName>
    </submittedName>
</protein>
<feature type="non-terminal residue" evidence="2">
    <location>
        <position position="1"/>
    </location>
</feature>